<dbReference type="GO" id="GO:0000149">
    <property type="term" value="F:SNARE binding"/>
    <property type="evidence" value="ECO:0007669"/>
    <property type="project" value="TreeGrafter"/>
</dbReference>
<dbReference type="GO" id="GO:0000145">
    <property type="term" value="C:exocyst"/>
    <property type="evidence" value="ECO:0007669"/>
    <property type="project" value="InterPro"/>
</dbReference>
<evidence type="ECO:0000313" key="5">
    <source>
        <dbReference type="Proteomes" id="UP000796880"/>
    </source>
</evidence>
<reference evidence="4" key="1">
    <citation type="submission" date="2020-03" db="EMBL/GenBank/DDBJ databases">
        <title>A high-quality chromosome-level genome assembly of a woody plant with both climbing and erect habits, Rhamnella rubrinervis.</title>
        <authorList>
            <person name="Lu Z."/>
            <person name="Yang Y."/>
            <person name="Zhu X."/>
            <person name="Sun Y."/>
        </authorList>
    </citation>
    <scope>NUCLEOTIDE SEQUENCE</scope>
    <source>
        <strain evidence="4">BYM</strain>
        <tissue evidence="4">Leaf</tissue>
    </source>
</reference>
<dbReference type="InterPro" id="IPR042532">
    <property type="entry name" value="EXOC3/Sec6_C"/>
</dbReference>
<comment type="caution">
    <text evidence="4">The sequence shown here is derived from an EMBL/GenBank/DDBJ whole genome shotgun (WGS) entry which is preliminary data.</text>
</comment>
<dbReference type="AlphaFoldDB" id="A0A8K0DZD9"/>
<dbReference type="InterPro" id="IPR010326">
    <property type="entry name" value="EXOC3/Sec6"/>
</dbReference>
<evidence type="ECO:0000256" key="1">
    <source>
        <dbReference type="ARBA" id="ARBA00009447"/>
    </source>
</evidence>
<protein>
    <recommendedName>
        <fullName evidence="6">Exocyst complex component Sec6</fullName>
    </recommendedName>
</protein>
<name>A0A8K0DZD9_9ROSA</name>
<evidence type="ECO:0000256" key="3">
    <source>
        <dbReference type="ARBA" id="ARBA00022483"/>
    </source>
</evidence>
<dbReference type="FunFam" id="1.10.357.50:FF:000003">
    <property type="entry name" value="Exocyst complex component SEC6"/>
    <property type="match status" value="1"/>
</dbReference>
<dbReference type="GO" id="GO:0006887">
    <property type="term" value="P:exocytosis"/>
    <property type="evidence" value="ECO:0007669"/>
    <property type="project" value="UniProtKB-KW"/>
</dbReference>
<keyword evidence="3" id="KW-0268">Exocytosis</keyword>
<dbReference type="Pfam" id="PF06046">
    <property type="entry name" value="Sec6"/>
    <property type="match status" value="1"/>
</dbReference>
<keyword evidence="5" id="KW-1185">Reference proteome</keyword>
<dbReference type="GO" id="GO:0051601">
    <property type="term" value="P:exocyst localization"/>
    <property type="evidence" value="ECO:0007669"/>
    <property type="project" value="TreeGrafter"/>
</dbReference>
<dbReference type="Proteomes" id="UP000796880">
    <property type="component" value="Unassembled WGS sequence"/>
</dbReference>
<dbReference type="FunFam" id="1.10.357.70:FF:000002">
    <property type="entry name" value="Exocyst complex component SEC6"/>
    <property type="match status" value="1"/>
</dbReference>
<accession>A0A8K0DZD9</accession>
<dbReference type="OrthoDB" id="190098at2759"/>
<evidence type="ECO:0008006" key="6">
    <source>
        <dbReference type="Google" id="ProtNLM"/>
    </source>
</evidence>
<evidence type="ECO:0000256" key="2">
    <source>
        <dbReference type="ARBA" id="ARBA00022448"/>
    </source>
</evidence>
<dbReference type="EMBL" id="VOIH02000008">
    <property type="protein sequence ID" value="KAF3439461.1"/>
    <property type="molecule type" value="Genomic_DNA"/>
</dbReference>
<comment type="similarity">
    <text evidence="1">Belongs to the SEC6 family.</text>
</comment>
<dbReference type="PANTHER" id="PTHR21292:SF1">
    <property type="entry name" value="EXOCYST COMPLEX COMPONENT 3"/>
    <property type="match status" value="1"/>
</dbReference>
<sequence>MMVEDLGVEAKEAAVREVAKLLPLPELLQSIASIKADYISRQQANDAQLSTMVAEQVEQAQAGLESLDLSQKSIKQLRENFISIEKLCQECQNLIENHDQIKLLSNVRNNLNTTLKDVEGMMSISVEAAEARDSLSDDKELVNTYERLTALDGKRRFALAAAASHKEEVGRLREYFEDVDQTWESFEKTLWGHISNFYKLSKESPQTLVRTLRVVEMQEILDQQLAEEAAEAEGGGAMAYVANPRRSAKKSTTTTARRNVTQHKLKVQGKGYKDKCYEQIRKTVEGRFDKLLKELVFEDLKAALEEARMIGEELGDIYDYVAPCFPPRYEIFQLTVNLYTERFTQMLRLLSDRATELSNIEILKVTGWVVEYQENLIGLGVDESLAQVCSESGSMDPLMNSYVERMQATTRKWYLNILEADKVHPPKKTEDGKLYTPAAVDLFRILGEQVQIVRDNSTDLMLYRIALAIIQVMIDFQAAERQGLEEPASEIGLEPLCAMINNNLRCYDLAMELSNSTVEALPQNYAEQVNFEDTCKGFLEVAKEAIHQTVSVIFEDPGVQELLVKLYQKEWCEGQVTECLVATFGDYFTDVKMYIEERSFRRFVEACLEETVVVYVDHLLTQRNYIKEETIERMRLDEEVLMDFFREYISVSKVENRVRILSDLRELASAESLDTFTLIYTNILEHQPDCPPEVVEKLVGMREGIPRKDAKEVVHDCKEIYENSLVDGNPPKGGFVFPKLKCLSASKGSLWRKLT</sequence>
<keyword evidence="2" id="KW-0813">Transport</keyword>
<organism evidence="4 5">
    <name type="scientific">Rhamnella rubrinervis</name>
    <dbReference type="NCBI Taxonomy" id="2594499"/>
    <lineage>
        <taxon>Eukaryota</taxon>
        <taxon>Viridiplantae</taxon>
        <taxon>Streptophyta</taxon>
        <taxon>Embryophyta</taxon>
        <taxon>Tracheophyta</taxon>
        <taxon>Spermatophyta</taxon>
        <taxon>Magnoliopsida</taxon>
        <taxon>eudicotyledons</taxon>
        <taxon>Gunneridae</taxon>
        <taxon>Pentapetalae</taxon>
        <taxon>rosids</taxon>
        <taxon>fabids</taxon>
        <taxon>Rosales</taxon>
        <taxon>Rhamnaceae</taxon>
        <taxon>rhamnoid group</taxon>
        <taxon>Rhamneae</taxon>
        <taxon>Rhamnella</taxon>
    </lineage>
</organism>
<dbReference type="Gene3D" id="1.10.357.70">
    <property type="entry name" value="Exocyst complex component Sec6, C-terminal domain"/>
    <property type="match status" value="1"/>
</dbReference>
<dbReference type="Gene3D" id="1.10.357.50">
    <property type="match status" value="1"/>
</dbReference>
<proteinExistence type="inferred from homology"/>
<gene>
    <name evidence="4" type="ORF">FNV43_RR17739</name>
</gene>
<dbReference type="PANTHER" id="PTHR21292">
    <property type="entry name" value="EXOCYST COMPLEX COMPONENT SEC6-RELATED"/>
    <property type="match status" value="1"/>
</dbReference>
<evidence type="ECO:0000313" key="4">
    <source>
        <dbReference type="EMBL" id="KAF3439461.1"/>
    </source>
</evidence>